<keyword evidence="2" id="KW-1185">Reference proteome</keyword>
<comment type="caution">
    <text evidence="1">The sequence shown here is derived from an EMBL/GenBank/DDBJ whole genome shotgun (WGS) entry which is preliminary data.</text>
</comment>
<dbReference type="EMBL" id="BQNB010009737">
    <property type="protein sequence ID" value="GJS67695.1"/>
    <property type="molecule type" value="Genomic_DNA"/>
</dbReference>
<evidence type="ECO:0000313" key="2">
    <source>
        <dbReference type="Proteomes" id="UP001151760"/>
    </source>
</evidence>
<reference evidence="1" key="1">
    <citation type="journal article" date="2022" name="Int. J. Mol. Sci.">
        <title>Draft Genome of Tanacetum Coccineum: Genomic Comparison of Closely Related Tanacetum-Family Plants.</title>
        <authorList>
            <person name="Yamashiro T."/>
            <person name="Shiraishi A."/>
            <person name="Nakayama K."/>
            <person name="Satake H."/>
        </authorList>
    </citation>
    <scope>NUCLEOTIDE SEQUENCE</scope>
</reference>
<dbReference type="Proteomes" id="UP001151760">
    <property type="component" value="Unassembled WGS sequence"/>
</dbReference>
<proteinExistence type="predicted"/>
<accession>A0ABQ4XQN9</accession>
<gene>
    <name evidence="1" type="ORF">Tco_0682260</name>
</gene>
<evidence type="ECO:0000313" key="1">
    <source>
        <dbReference type="EMBL" id="GJS67695.1"/>
    </source>
</evidence>
<organism evidence="1 2">
    <name type="scientific">Tanacetum coccineum</name>
    <dbReference type="NCBI Taxonomy" id="301880"/>
    <lineage>
        <taxon>Eukaryota</taxon>
        <taxon>Viridiplantae</taxon>
        <taxon>Streptophyta</taxon>
        <taxon>Embryophyta</taxon>
        <taxon>Tracheophyta</taxon>
        <taxon>Spermatophyta</taxon>
        <taxon>Magnoliopsida</taxon>
        <taxon>eudicotyledons</taxon>
        <taxon>Gunneridae</taxon>
        <taxon>Pentapetalae</taxon>
        <taxon>asterids</taxon>
        <taxon>campanulids</taxon>
        <taxon>Asterales</taxon>
        <taxon>Asteraceae</taxon>
        <taxon>Asteroideae</taxon>
        <taxon>Anthemideae</taxon>
        <taxon>Anthemidinae</taxon>
        <taxon>Tanacetum</taxon>
    </lineage>
</organism>
<sequence length="108" mass="12169">MSKQVRARSIFCVRSHSCGREEELYAAARRNGPWVGVVCFSWTDLSRGRRSRGDDVYPEREEEYTLGWMRAEDEGGGLCSLEGVPKAAGYTVIMDSRSIELTRGLSLF</sequence>
<protein>
    <submittedName>
        <fullName evidence="1">Uncharacterized protein</fullName>
    </submittedName>
</protein>
<reference evidence="1" key="2">
    <citation type="submission" date="2022-01" db="EMBL/GenBank/DDBJ databases">
        <authorList>
            <person name="Yamashiro T."/>
            <person name="Shiraishi A."/>
            <person name="Satake H."/>
            <person name="Nakayama K."/>
        </authorList>
    </citation>
    <scope>NUCLEOTIDE SEQUENCE</scope>
</reference>
<name>A0ABQ4XQN9_9ASTR</name>